<feature type="non-terminal residue" evidence="3">
    <location>
        <position position="937"/>
    </location>
</feature>
<keyword evidence="2" id="KW-1133">Transmembrane helix</keyword>
<sequence length="937" mass="107771">YDVITGIHLGAHKAEWKDGGFEKIIGRDYFDASDAPLSTLLTKNNGSFNILGVRNTRLVKAHGVFWQYGADSPSTWDAIFSYRQGATLNIKRLGNIFSPSEVNNCGPNDICNLGYTFKDSFCYNNNAVRHMYNTGTTDYVDSFQSHPCELTITKGSFKTSISLGTAAEGYQGYFMEASYQVVLITGRFLQIWRLPSKASPLYELVHVEAFVESCKHGRRFRVVLKPIKWISPNGNEFKDDLNSKYPVLTFPRSAGDTFTTTEKYRYENGIVSLLGTYAKSDPGIKHAIIRFLADHIHPSSKYDSSLVILCRAWKNDDRAIFEEVFARLLPIKNRITWIPDRNATKREDPLSILLKSAWRTPSVLTACKIVMDYCVNHAIESKNLFFLSPFLRNLQDVEALFPFDAHMCLRGMANLTVSDRLRDRIVENDIVSHPRHRIVLWETFSGSNGRIQQLHVRKERSRDDAGWREYIIEKVIAFSLWQAKHFRMTTLSLNSIRDLTQIHGSAGRLHRKAATFDRDIYKTSFDALWHYKDITEFQKKGPAAATGQGAVVMQRVKSTQITTWWKVLFYMFWLKLRLNPHSYVTCHAFPLEFFDNPAIAALVDYKWNTIGYKYWAVRFASQCMYYLLVVSAALLQIYHKNVGRTQMAGVFIAILPVGVIYLWLELLQAIKDFKKYIRCLDNALDIVTYTLPMMASVSSLMALRNNNPVANTSLLSYSVLIVLLHMLLELRIYKSVCQYETFIRQSMVEMRGGRFDPVAEELKKESWTFHLLMMVYFFFTVIIMLNVLIALINVAFEKRDDGLRLVQARLHYIEFAENASYHIPGFRETYDCFPKEIYFCATDQEIARAREAETKELEADRKVAEVERKVLEAEKRASETERRAAEAEKRASEAEKRASKAEKTASFKSDPAIVELMEQVQKLSSQLISQQKQRSDF</sequence>
<organism evidence="3 4">
    <name type="scientific">Mortierella alpina</name>
    <name type="common">Oleaginous fungus</name>
    <name type="synonym">Mortierella renispora</name>
    <dbReference type="NCBI Taxonomy" id="64518"/>
    <lineage>
        <taxon>Eukaryota</taxon>
        <taxon>Fungi</taxon>
        <taxon>Fungi incertae sedis</taxon>
        <taxon>Mucoromycota</taxon>
        <taxon>Mortierellomycotina</taxon>
        <taxon>Mortierellomycetes</taxon>
        <taxon>Mortierellales</taxon>
        <taxon>Mortierellaceae</taxon>
        <taxon>Mortierella</taxon>
    </lineage>
</organism>
<reference evidence="3" key="1">
    <citation type="journal article" date="2020" name="Fungal Divers.">
        <title>Resolving the Mortierellaceae phylogeny through synthesis of multi-gene phylogenetics and phylogenomics.</title>
        <authorList>
            <person name="Vandepol N."/>
            <person name="Liber J."/>
            <person name="Desiro A."/>
            <person name="Na H."/>
            <person name="Kennedy M."/>
            <person name="Barry K."/>
            <person name="Grigoriev I.V."/>
            <person name="Miller A.N."/>
            <person name="O'Donnell K."/>
            <person name="Stajich J.E."/>
            <person name="Bonito G."/>
        </authorList>
    </citation>
    <scope>NUCLEOTIDE SEQUENCE</scope>
    <source>
        <strain evidence="3">CK1249</strain>
    </source>
</reference>
<dbReference type="AlphaFoldDB" id="A0A9P6J2Q5"/>
<dbReference type="Proteomes" id="UP000738359">
    <property type="component" value="Unassembled WGS sequence"/>
</dbReference>
<protein>
    <recommendedName>
        <fullName evidence="5">Ion transport domain-containing protein</fullName>
    </recommendedName>
</protein>
<evidence type="ECO:0008006" key="5">
    <source>
        <dbReference type="Google" id="ProtNLM"/>
    </source>
</evidence>
<feature type="transmembrane region" description="Helical" evidence="2">
    <location>
        <begin position="645"/>
        <end position="664"/>
    </location>
</feature>
<feature type="transmembrane region" description="Helical" evidence="2">
    <location>
        <begin position="623"/>
        <end position="639"/>
    </location>
</feature>
<comment type="caution">
    <text evidence="3">The sequence shown here is derived from an EMBL/GenBank/DDBJ whole genome shotgun (WGS) entry which is preliminary data.</text>
</comment>
<evidence type="ECO:0000313" key="3">
    <source>
        <dbReference type="EMBL" id="KAF9955238.1"/>
    </source>
</evidence>
<evidence type="ECO:0000313" key="4">
    <source>
        <dbReference type="Proteomes" id="UP000738359"/>
    </source>
</evidence>
<proteinExistence type="predicted"/>
<keyword evidence="4" id="KW-1185">Reference proteome</keyword>
<keyword evidence="2" id="KW-0812">Transmembrane</keyword>
<feature type="compositionally biased region" description="Basic and acidic residues" evidence="1">
    <location>
        <begin position="873"/>
        <end position="905"/>
    </location>
</feature>
<evidence type="ECO:0000256" key="1">
    <source>
        <dbReference type="SAM" id="MobiDB-lite"/>
    </source>
</evidence>
<dbReference type="EMBL" id="JAAAHY010000916">
    <property type="protein sequence ID" value="KAF9955238.1"/>
    <property type="molecule type" value="Genomic_DNA"/>
</dbReference>
<accession>A0A9P6J2Q5</accession>
<feature type="region of interest" description="Disordered" evidence="1">
    <location>
        <begin position="873"/>
        <end position="906"/>
    </location>
</feature>
<keyword evidence="2" id="KW-0472">Membrane</keyword>
<feature type="transmembrane region" description="Helical" evidence="2">
    <location>
        <begin position="709"/>
        <end position="728"/>
    </location>
</feature>
<feature type="transmembrane region" description="Helical" evidence="2">
    <location>
        <begin position="771"/>
        <end position="796"/>
    </location>
</feature>
<dbReference type="OrthoDB" id="2478412at2759"/>
<name>A0A9P6J2Q5_MORAP</name>
<feature type="transmembrane region" description="Helical" evidence="2">
    <location>
        <begin position="684"/>
        <end position="703"/>
    </location>
</feature>
<evidence type="ECO:0000256" key="2">
    <source>
        <dbReference type="SAM" id="Phobius"/>
    </source>
</evidence>
<gene>
    <name evidence="3" type="ORF">BGZ70_010304</name>
</gene>